<dbReference type="Pfam" id="PF13419">
    <property type="entry name" value="HAD_2"/>
    <property type="match status" value="1"/>
</dbReference>
<comment type="similarity">
    <text evidence="2">Belongs to the HAD-like hydrolase superfamily. CbbY/CbbZ/Gph/YieH family.</text>
</comment>
<keyword evidence="5" id="KW-0119">Carbohydrate metabolism</keyword>
<protein>
    <recommendedName>
        <fullName evidence="8">FCP1 homology domain-containing protein</fullName>
    </recommendedName>
</protein>
<dbReference type="GO" id="GO:0003824">
    <property type="term" value="F:catalytic activity"/>
    <property type="evidence" value="ECO:0007669"/>
    <property type="project" value="UniProtKB-ARBA"/>
</dbReference>
<reference evidence="6 7" key="1">
    <citation type="journal article" date="2016" name="Nat. Commun.">
        <title>Thousands of microbial genomes shed light on interconnected biogeochemical processes in an aquifer system.</title>
        <authorList>
            <person name="Anantharaman K."/>
            <person name="Brown C.T."/>
            <person name="Hug L.A."/>
            <person name="Sharon I."/>
            <person name="Castelle C.J."/>
            <person name="Probst A.J."/>
            <person name="Thomas B.C."/>
            <person name="Singh A."/>
            <person name="Wilkins M.J."/>
            <person name="Karaoz U."/>
            <person name="Brodie E.L."/>
            <person name="Williams K.H."/>
            <person name="Hubbard S.S."/>
            <person name="Banfield J.F."/>
        </authorList>
    </citation>
    <scope>NUCLEOTIDE SEQUENCE [LARGE SCALE GENOMIC DNA]</scope>
</reference>
<evidence type="ECO:0000313" key="6">
    <source>
        <dbReference type="EMBL" id="OGL77174.1"/>
    </source>
</evidence>
<dbReference type="SFLD" id="SFLDG01129">
    <property type="entry name" value="C1.5:_HAD__Beta-PGM__Phosphata"/>
    <property type="match status" value="1"/>
</dbReference>
<name>A0A1F7UHI6_9BACT</name>
<evidence type="ECO:0000256" key="3">
    <source>
        <dbReference type="ARBA" id="ARBA00022723"/>
    </source>
</evidence>
<sequence>MKKAVIFDLDGLLVDTETLGIEIAVQVCKELGIELTKAEQKSFIGVTDEKFYQELFDNRNCDFDVHEILKKHFSLYEQLLKTRLNPFPGSSELPKFLKQQGYKLGLVSGSTLKQINIILYKLKIRVLFDVIVSCEDITSSKPSPEGYLAASKKLGIPPENCLVLEDAETGVLAGKKAKMRVIGVKNNDGQDLNVADIIVKNLLELTNEDKEFWVRAFTP</sequence>
<accession>A0A1F7UHI6</accession>
<dbReference type="SFLD" id="SFLDG01135">
    <property type="entry name" value="C1.5.6:_HAD__Beta-PGM__Phospha"/>
    <property type="match status" value="1"/>
</dbReference>
<keyword evidence="3" id="KW-0479">Metal-binding</keyword>
<dbReference type="Gene3D" id="3.40.50.1000">
    <property type="entry name" value="HAD superfamily/HAD-like"/>
    <property type="match status" value="1"/>
</dbReference>
<dbReference type="InterPro" id="IPR041492">
    <property type="entry name" value="HAD_2"/>
</dbReference>
<evidence type="ECO:0000256" key="5">
    <source>
        <dbReference type="ARBA" id="ARBA00023277"/>
    </source>
</evidence>
<dbReference type="Proteomes" id="UP000176604">
    <property type="component" value="Unassembled WGS sequence"/>
</dbReference>
<dbReference type="InterPro" id="IPR036412">
    <property type="entry name" value="HAD-like_sf"/>
</dbReference>
<dbReference type="NCBIfam" id="TIGR01509">
    <property type="entry name" value="HAD-SF-IA-v3"/>
    <property type="match status" value="1"/>
</dbReference>
<dbReference type="PANTHER" id="PTHR46193">
    <property type="entry name" value="6-PHOSPHOGLUCONATE PHOSPHATASE"/>
    <property type="match status" value="1"/>
</dbReference>
<dbReference type="SFLD" id="SFLDS00003">
    <property type="entry name" value="Haloacid_Dehalogenase"/>
    <property type="match status" value="1"/>
</dbReference>
<proteinExistence type="inferred from homology"/>
<comment type="caution">
    <text evidence="6">The sequence shown here is derived from an EMBL/GenBank/DDBJ whole genome shotgun (WGS) entry which is preliminary data.</text>
</comment>
<dbReference type="AlphaFoldDB" id="A0A1F7UHI6"/>
<organism evidence="6 7">
    <name type="scientific">Candidatus Uhrbacteria bacterium RIFCSPHIGHO2_12_FULL_54_23</name>
    <dbReference type="NCBI Taxonomy" id="1802397"/>
    <lineage>
        <taxon>Bacteria</taxon>
        <taxon>Candidatus Uhriibacteriota</taxon>
    </lineage>
</organism>
<dbReference type="InterPro" id="IPR051600">
    <property type="entry name" value="Beta-PGM-like"/>
</dbReference>
<evidence type="ECO:0000256" key="4">
    <source>
        <dbReference type="ARBA" id="ARBA00022842"/>
    </source>
</evidence>
<dbReference type="InterPro" id="IPR006439">
    <property type="entry name" value="HAD-SF_hydro_IA"/>
</dbReference>
<evidence type="ECO:0000313" key="7">
    <source>
        <dbReference type="Proteomes" id="UP000176604"/>
    </source>
</evidence>
<comment type="cofactor">
    <cofactor evidence="1">
        <name>Mg(2+)</name>
        <dbReference type="ChEBI" id="CHEBI:18420"/>
    </cofactor>
</comment>
<dbReference type="SUPFAM" id="SSF56784">
    <property type="entry name" value="HAD-like"/>
    <property type="match status" value="1"/>
</dbReference>
<evidence type="ECO:0000256" key="2">
    <source>
        <dbReference type="ARBA" id="ARBA00006171"/>
    </source>
</evidence>
<keyword evidence="4" id="KW-0460">Magnesium</keyword>
<dbReference type="Gene3D" id="1.10.150.240">
    <property type="entry name" value="Putative phosphatase, domain 2"/>
    <property type="match status" value="1"/>
</dbReference>
<gene>
    <name evidence="6" type="ORF">A3J43_00110</name>
</gene>
<dbReference type="PRINTS" id="PR00413">
    <property type="entry name" value="HADHALOGNASE"/>
</dbReference>
<dbReference type="GO" id="GO:0046872">
    <property type="term" value="F:metal ion binding"/>
    <property type="evidence" value="ECO:0007669"/>
    <property type="project" value="UniProtKB-KW"/>
</dbReference>
<dbReference type="EMBL" id="MGEF01000064">
    <property type="protein sequence ID" value="OGL77174.1"/>
    <property type="molecule type" value="Genomic_DNA"/>
</dbReference>
<dbReference type="InterPro" id="IPR023198">
    <property type="entry name" value="PGP-like_dom2"/>
</dbReference>
<dbReference type="InterPro" id="IPR023214">
    <property type="entry name" value="HAD_sf"/>
</dbReference>
<dbReference type="STRING" id="1802397.A3J43_00110"/>
<evidence type="ECO:0008006" key="8">
    <source>
        <dbReference type="Google" id="ProtNLM"/>
    </source>
</evidence>
<dbReference type="PANTHER" id="PTHR46193:SF18">
    <property type="entry name" value="HEXITOL PHOSPHATASE B"/>
    <property type="match status" value="1"/>
</dbReference>
<dbReference type="NCBIfam" id="TIGR01549">
    <property type="entry name" value="HAD-SF-IA-v1"/>
    <property type="match status" value="1"/>
</dbReference>
<evidence type="ECO:0000256" key="1">
    <source>
        <dbReference type="ARBA" id="ARBA00001946"/>
    </source>
</evidence>